<gene>
    <name evidence="4" type="ORF">EG339_15150</name>
</gene>
<keyword evidence="4" id="KW-0378">Hydrolase</keyword>
<dbReference type="InterPro" id="IPR016518">
    <property type="entry name" value="Alpha-L-fucosidase"/>
</dbReference>
<dbReference type="PANTHER" id="PTHR31084">
    <property type="entry name" value="ALPHA-L-FUCOSIDASE 2"/>
    <property type="match status" value="1"/>
</dbReference>
<dbReference type="KEGG" id="cben:EG339_15150"/>
<dbReference type="InterPro" id="IPR008928">
    <property type="entry name" value="6-hairpin_glycosidase_sf"/>
</dbReference>
<dbReference type="Gene3D" id="1.50.10.10">
    <property type="match status" value="1"/>
</dbReference>
<feature type="domain" description="Glycosyl hydrolase family 95 catalytic" evidence="3">
    <location>
        <begin position="286"/>
        <end position="693"/>
    </location>
</feature>
<dbReference type="GO" id="GO:0005975">
    <property type="term" value="P:carbohydrate metabolic process"/>
    <property type="evidence" value="ECO:0007669"/>
    <property type="project" value="InterPro"/>
</dbReference>
<dbReference type="FunFam" id="1.50.10.10:FF:000028">
    <property type="entry name" value="Alpha-L-fucosidase 2"/>
    <property type="match status" value="1"/>
</dbReference>
<proteinExistence type="predicted"/>
<dbReference type="Pfam" id="PF14498">
    <property type="entry name" value="Glyco_hyd_65N_2"/>
    <property type="match status" value="1"/>
</dbReference>
<reference evidence="5" key="1">
    <citation type="submission" date="2018-11" db="EMBL/GenBank/DDBJ databases">
        <title>Proposal to divide the Flavobacteriaceae and reorganize its genera based on Amino Acid Identity values calculated from whole genome sequences.</title>
        <authorList>
            <person name="Nicholson A.C."/>
            <person name="Gulvik C.A."/>
            <person name="Whitney A.M."/>
            <person name="Humrighouse B.W."/>
            <person name="Bell M."/>
            <person name="Holmes B."/>
            <person name="Steigerwalt A.G."/>
            <person name="Villarma A."/>
            <person name="Sheth M."/>
            <person name="Batra D."/>
            <person name="Pryor J."/>
            <person name="Bernardet J.-F."/>
            <person name="Hugo C."/>
            <person name="Kampfer P."/>
            <person name="Newman J."/>
            <person name="McQuiston J.R."/>
        </authorList>
    </citation>
    <scope>NUCLEOTIDE SEQUENCE [LARGE SCALE GENOMIC DNA]</scope>
    <source>
        <strain evidence="5">G0229</strain>
    </source>
</reference>
<evidence type="ECO:0000259" key="1">
    <source>
        <dbReference type="Pfam" id="PF14498"/>
    </source>
</evidence>
<feature type="domain" description="Alpha fucosidase A-like C-terminal" evidence="2">
    <location>
        <begin position="695"/>
        <end position="767"/>
    </location>
</feature>
<organism evidence="4 5">
    <name type="scientific">Chryseobacterium bernardetii</name>
    <dbReference type="NCBI Taxonomy" id="1241978"/>
    <lineage>
        <taxon>Bacteria</taxon>
        <taxon>Pseudomonadati</taxon>
        <taxon>Bacteroidota</taxon>
        <taxon>Flavobacteriia</taxon>
        <taxon>Flavobacteriales</taxon>
        <taxon>Weeksellaceae</taxon>
        <taxon>Chryseobacterium group</taxon>
        <taxon>Chryseobacterium</taxon>
    </lineage>
</organism>
<dbReference type="InterPro" id="IPR049053">
    <property type="entry name" value="AFCA-like_C"/>
</dbReference>
<evidence type="ECO:0000313" key="4">
    <source>
        <dbReference type="EMBL" id="AZB25831.1"/>
    </source>
</evidence>
<dbReference type="Proteomes" id="UP000271193">
    <property type="component" value="Chromosome"/>
</dbReference>
<accession>A0A3G6T9B1</accession>
<name>A0A3G6T9B1_9FLAO</name>
<evidence type="ECO:0000259" key="2">
    <source>
        <dbReference type="Pfam" id="PF21307"/>
    </source>
</evidence>
<dbReference type="InterPro" id="IPR054363">
    <property type="entry name" value="GH95_cat"/>
</dbReference>
<protein>
    <submittedName>
        <fullName evidence="4">Glycoside hydrolase family 95 protein</fullName>
    </submittedName>
</protein>
<keyword evidence="5" id="KW-1185">Reference proteome</keyword>
<dbReference type="InterPro" id="IPR027414">
    <property type="entry name" value="GH95_N_dom"/>
</dbReference>
<evidence type="ECO:0000313" key="5">
    <source>
        <dbReference type="Proteomes" id="UP000271193"/>
    </source>
</evidence>
<dbReference type="InterPro" id="IPR012341">
    <property type="entry name" value="6hp_glycosidase-like_sf"/>
</dbReference>
<sequence length="836" mass="93678">MKSGLYMTIGLLISIFSFAQKGGKYKLWYDKPAKQWVEALPIGNGNIAAMVYGDPYHEKLQLNEGTFWSGGPSRNDNPDAPKVLDSIRYYLFNGNYKRAQILADKGLTAKTVHGSAFQNIGDFTLDLNNLKEIRNYYRELDIEKAIATTTFTSGGIKFKREVFASIPDHVIVIKLSSDHNNALNFTAKFNSELKKNVKTIDATTLQMDGVSSTLDGIQGQVKFNALAKLITKGGKTQVSEAGISVSNAHEVMILISMATNFTDYKNLNTDEVAKARKYIETAANKSFKTLVQNHLNAYQNYFKRVDLDLGTSEASKNPTDIRIKNFANGYDPELISLYYQFGRYLLISSSQPGGQPANLQGIWNNSNKPAWDSKYTININMEMNYWPAEKTNLPEMHEPLIRMIKDLSETGKETAKTMYNSRGWVAHHNTDIWRITGVVDFANAGMWPMGGAWLSQHLWEKYLYSGDKNYLRSIYPVLKSAAQFYEDFLIEEPAHHWLVANPSMSPENIPQGHQGSALAAGNTMDNQLMFDLFTKTKKAAQILSIDSDKIQVWNTIISKLPPMKIGSYGQLQEWMEDLDDPKDNHRHVSHLYGLFPSNQISPFTTPELLDASRTVLIHRGDVSTGWSMGWKVNLWAKLLDGNHADKLIKDQLTLVEKDSWGSKGGTYPNLFDAHPPFQIDGNFGCTSGITEMLLQTQNGFIDILPALPVEWKNGSISGLKAYGGFEVSMIWENNKAKEVTIKSGSGGNCRIRLPNEMKLSGNTKLKNAEGKNPNSFFEIPEIPKPLISDKATLNPVEIKTGLIYDFPTEVGKVYTLTWSDKSSEGQSETKSIYNKN</sequence>
<dbReference type="Pfam" id="PF21307">
    <property type="entry name" value="Glyco_hydro_95_C"/>
    <property type="match status" value="1"/>
</dbReference>
<dbReference type="RefSeq" id="WP_123870783.1">
    <property type="nucleotide sequence ID" value="NZ_JBHSDZ010000025.1"/>
</dbReference>
<dbReference type="PANTHER" id="PTHR31084:SF0">
    <property type="entry name" value="ALPHA-L-FUCOSIDASE 2"/>
    <property type="match status" value="1"/>
</dbReference>
<dbReference type="EMBL" id="CP033932">
    <property type="protein sequence ID" value="AZB25831.1"/>
    <property type="molecule type" value="Genomic_DNA"/>
</dbReference>
<evidence type="ECO:0000259" key="3">
    <source>
        <dbReference type="Pfam" id="PF22124"/>
    </source>
</evidence>
<feature type="domain" description="Glycosyl hydrolase family 95 N-terminal" evidence="1">
    <location>
        <begin position="27"/>
        <end position="263"/>
    </location>
</feature>
<dbReference type="SUPFAM" id="SSF48208">
    <property type="entry name" value="Six-hairpin glycosidases"/>
    <property type="match status" value="1"/>
</dbReference>
<dbReference type="GO" id="GO:0004560">
    <property type="term" value="F:alpha-L-fucosidase activity"/>
    <property type="evidence" value="ECO:0007669"/>
    <property type="project" value="InterPro"/>
</dbReference>
<dbReference type="PIRSF" id="PIRSF007663">
    <property type="entry name" value="UCP007663"/>
    <property type="match status" value="1"/>
</dbReference>
<dbReference type="AlphaFoldDB" id="A0A3G6T9B1"/>
<dbReference type="Pfam" id="PF22124">
    <property type="entry name" value="Glyco_hydro_95_cat"/>
    <property type="match status" value="1"/>
</dbReference>